<dbReference type="GO" id="GO:0012505">
    <property type="term" value="C:endomembrane system"/>
    <property type="evidence" value="ECO:0007669"/>
    <property type="project" value="UniProtKB-ARBA"/>
</dbReference>
<evidence type="ECO:0000256" key="3">
    <source>
        <dbReference type="ARBA" id="ARBA00023121"/>
    </source>
</evidence>
<dbReference type="Proteomes" id="UP000470246">
    <property type="component" value="Unassembled WGS sequence"/>
</dbReference>
<evidence type="ECO:0008006" key="7">
    <source>
        <dbReference type="Google" id="ProtNLM"/>
    </source>
</evidence>
<reference evidence="5 6" key="1">
    <citation type="submission" date="2020-02" db="EMBL/GenBank/DDBJ databases">
        <title>Geodermatophilus sabuli CPCC 205279 I12A-02694.</title>
        <authorList>
            <person name="Jiang Z."/>
        </authorList>
    </citation>
    <scope>NUCLEOTIDE SEQUENCE [LARGE SCALE GENOMIC DNA]</scope>
    <source>
        <strain evidence="5 6">I12A-02694</strain>
    </source>
</reference>
<dbReference type="GO" id="GO:0070273">
    <property type="term" value="F:phosphatidylinositol-4-phosphate binding"/>
    <property type="evidence" value="ECO:0007669"/>
    <property type="project" value="InterPro"/>
</dbReference>
<dbReference type="AlphaFoldDB" id="A0A7K3W2F8"/>
<protein>
    <recommendedName>
        <fullName evidence="7">Golgi phosphoprotein 3 (GPP34)</fullName>
    </recommendedName>
</protein>
<comment type="caution">
    <text evidence="5">The sequence shown here is derived from an EMBL/GenBank/DDBJ whole genome shotgun (WGS) entry which is preliminary data.</text>
</comment>
<dbReference type="EMBL" id="JAAGWF010000010">
    <property type="protein sequence ID" value="NEK58374.1"/>
    <property type="molecule type" value="Genomic_DNA"/>
</dbReference>
<organism evidence="5 6">
    <name type="scientific">Geodermatophilus sabuli</name>
    <dbReference type="NCBI Taxonomy" id="1564158"/>
    <lineage>
        <taxon>Bacteria</taxon>
        <taxon>Bacillati</taxon>
        <taxon>Actinomycetota</taxon>
        <taxon>Actinomycetes</taxon>
        <taxon>Geodermatophilales</taxon>
        <taxon>Geodermatophilaceae</taxon>
        <taxon>Geodermatophilus</taxon>
    </lineage>
</organism>
<dbReference type="RefSeq" id="WP_163481750.1">
    <property type="nucleotide sequence ID" value="NZ_JAAGWF010000010.1"/>
</dbReference>
<keyword evidence="2" id="KW-0333">Golgi apparatus</keyword>
<evidence type="ECO:0000256" key="1">
    <source>
        <dbReference type="ARBA" id="ARBA00004255"/>
    </source>
</evidence>
<comment type="subcellular location">
    <subcellularLocation>
        <location evidence="1">Golgi apparatus membrane</location>
        <topology evidence="1">Peripheral membrane protein</topology>
        <orientation evidence="1">Cytoplasmic side</orientation>
    </subcellularLocation>
</comment>
<dbReference type="InterPro" id="IPR038261">
    <property type="entry name" value="GPP34-like_sf"/>
</dbReference>
<keyword evidence="3" id="KW-0446">Lipid-binding</keyword>
<dbReference type="InterPro" id="IPR008628">
    <property type="entry name" value="GPP34-like"/>
</dbReference>
<keyword evidence="4" id="KW-0472">Membrane</keyword>
<accession>A0A7K3W2F8</accession>
<keyword evidence="6" id="KW-1185">Reference proteome</keyword>
<proteinExistence type="predicted"/>
<dbReference type="Gene3D" id="1.10.3630.10">
    <property type="entry name" value="yeast vps74-n-term truncation variant domain like"/>
    <property type="match status" value="1"/>
</dbReference>
<evidence type="ECO:0000256" key="2">
    <source>
        <dbReference type="ARBA" id="ARBA00023034"/>
    </source>
</evidence>
<name>A0A7K3W2F8_9ACTN</name>
<evidence type="ECO:0000313" key="6">
    <source>
        <dbReference type="Proteomes" id="UP000470246"/>
    </source>
</evidence>
<evidence type="ECO:0000313" key="5">
    <source>
        <dbReference type="EMBL" id="NEK58374.1"/>
    </source>
</evidence>
<dbReference type="GO" id="GO:0005737">
    <property type="term" value="C:cytoplasm"/>
    <property type="evidence" value="ECO:0007669"/>
    <property type="project" value="UniProtKB-ARBA"/>
</dbReference>
<evidence type="ECO:0000256" key="4">
    <source>
        <dbReference type="ARBA" id="ARBA00023136"/>
    </source>
</evidence>
<gene>
    <name evidence="5" type="ORF">GCU56_10875</name>
</gene>
<dbReference type="Pfam" id="PF05719">
    <property type="entry name" value="GPP34"/>
    <property type="match status" value="1"/>
</dbReference>
<sequence>MELADGIAVRVAALCLDARGRLSDRLICGHAVRGGLLLDLVLAGRVESAADSILVDPTPTGFPPADRLLAAVGAEPERSLDGWLDERRLGLRDVAAAAVAAGRWEVTRPLLRPRYTDRAPERTVADRQRAATAEPAGWTPADACVTALATTAGLRGTDVYVPAAVLAATGPAEEIATAVVDHLRRTADRYTVEASGLGPF</sequence>